<dbReference type="InterPro" id="IPR048846">
    <property type="entry name" value="PaaX-like_central"/>
</dbReference>
<dbReference type="PIRSF" id="PIRSF020623">
    <property type="entry name" value="PaaX"/>
    <property type="match status" value="1"/>
</dbReference>
<dbReference type="Gene3D" id="1.20.58.1460">
    <property type="match status" value="1"/>
</dbReference>
<dbReference type="InterPro" id="IPR013225">
    <property type="entry name" value="PaaX_C"/>
</dbReference>
<feature type="domain" description="Transcriptional repressor PaaX-like C-terminal" evidence="2">
    <location>
        <begin position="194"/>
        <end position="277"/>
    </location>
</feature>
<dbReference type="InterPro" id="IPR036390">
    <property type="entry name" value="WH_DNA-bd_sf"/>
</dbReference>
<gene>
    <name evidence="4" type="ORF">EFW17_03100</name>
</gene>
<dbReference type="InterPro" id="IPR011965">
    <property type="entry name" value="PaaX_trns_reg"/>
</dbReference>
<accession>A0A3N0EGF7</accession>
<organism evidence="4 5">
    <name type="scientific">Halostreptopolyspora alba</name>
    <dbReference type="NCBI Taxonomy" id="2487137"/>
    <lineage>
        <taxon>Bacteria</taxon>
        <taxon>Bacillati</taxon>
        <taxon>Actinomycetota</taxon>
        <taxon>Actinomycetes</taxon>
        <taxon>Streptosporangiales</taxon>
        <taxon>Nocardiopsidaceae</taxon>
        <taxon>Halostreptopolyspora</taxon>
    </lineage>
</organism>
<evidence type="ECO:0000259" key="3">
    <source>
        <dbReference type="Pfam" id="PF20803"/>
    </source>
</evidence>
<dbReference type="OrthoDB" id="2270427at2"/>
<dbReference type="Pfam" id="PF08223">
    <property type="entry name" value="PaaX_C"/>
    <property type="match status" value="1"/>
</dbReference>
<dbReference type="Proteomes" id="UP000269198">
    <property type="component" value="Unassembled WGS sequence"/>
</dbReference>
<keyword evidence="5" id="KW-1185">Reference proteome</keyword>
<reference evidence="4 5" key="1">
    <citation type="submission" date="2018-11" db="EMBL/GenBank/DDBJ databases">
        <title>The genome draft of YIM 96095.</title>
        <authorList>
            <person name="Tang S.-K."/>
            <person name="Chunyu W.-X."/>
            <person name="Feng Y.-Z."/>
        </authorList>
    </citation>
    <scope>NUCLEOTIDE SEQUENCE [LARGE SCALE GENOMIC DNA]</scope>
    <source>
        <strain evidence="4 5">YIM 96095</strain>
    </source>
</reference>
<proteinExistence type="predicted"/>
<dbReference type="Pfam" id="PF20803">
    <property type="entry name" value="PaaX_M"/>
    <property type="match status" value="1"/>
</dbReference>
<dbReference type="CDD" id="cd00090">
    <property type="entry name" value="HTH_ARSR"/>
    <property type="match status" value="1"/>
</dbReference>
<evidence type="ECO:0000259" key="2">
    <source>
        <dbReference type="Pfam" id="PF08223"/>
    </source>
</evidence>
<dbReference type="PANTHER" id="PTHR30319:SF1">
    <property type="entry name" value="TRANSCRIPTIONAL REPRESSOR PAAX"/>
    <property type="match status" value="1"/>
</dbReference>
<evidence type="ECO:0000259" key="1">
    <source>
        <dbReference type="Pfam" id="PF07848"/>
    </source>
</evidence>
<dbReference type="Pfam" id="PF07848">
    <property type="entry name" value="PaaX"/>
    <property type="match status" value="1"/>
</dbReference>
<evidence type="ECO:0000313" key="4">
    <source>
        <dbReference type="EMBL" id="RNL86871.1"/>
    </source>
</evidence>
<evidence type="ECO:0000313" key="5">
    <source>
        <dbReference type="Proteomes" id="UP000269198"/>
    </source>
</evidence>
<name>A0A3N0EGF7_9ACTN</name>
<dbReference type="GO" id="GO:0006351">
    <property type="term" value="P:DNA-templated transcription"/>
    <property type="evidence" value="ECO:0007669"/>
    <property type="project" value="InterPro"/>
</dbReference>
<dbReference type="InterPro" id="IPR012906">
    <property type="entry name" value="PaaX-like_N"/>
</dbReference>
<dbReference type="InterPro" id="IPR036388">
    <property type="entry name" value="WH-like_DNA-bd_sf"/>
</dbReference>
<feature type="domain" description="Transcriptional repressor PaaX-like central Cas2-like" evidence="3">
    <location>
        <begin position="114"/>
        <end position="189"/>
    </location>
</feature>
<dbReference type="Gene3D" id="1.10.10.10">
    <property type="entry name" value="Winged helix-like DNA-binding domain superfamily/Winged helix DNA-binding domain"/>
    <property type="match status" value="1"/>
</dbReference>
<dbReference type="Gene3D" id="3.30.70.2650">
    <property type="match status" value="1"/>
</dbReference>
<feature type="domain" description="Transcriptional repressor PaaX-like N-terminal" evidence="1">
    <location>
        <begin position="23"/>
        <end position="89"/>
    </location>
</feature>
<comment type="caution">
    <text evidence="4">The sequence shown here is derived from an EMBL/GenBank/DDBJ whole genome shotgun (WGS) entry which is preliminary data.</text>
</comment>
<dbReference type="InterPro" id="IPR011991">
    <property type="entry name" value="ArsR-like_HTH"/>
</dbReference>
<dbReference type="RefSeq" id="WP_123199699.1">
    <property type="nucleotide sequence ID" value="NZ_RJMB01000002.1"/>
</dbReference>
<dbReference type="PANTHER" id="PTHR30319">
    <property type="entry name" value="PHENYLACETIC ACID REGULATOR-RELATED TRANSCRIPTIONAL REPRESSOR"/>
    <property type="match status" value="1"/>
</dbReference>
<sequence>MPLQQGEEDGATHALPDVGLRARPQSLILTFLGNFVLWRNVSVFSGSFIDVFARLGVSEQAVRSTLSRMARRGLLNRQRHGRRVYFGLTPHSEEILADGERRIWETGVINLDDDGPWTLLAFSLPESWQRLRHDLRSHLVWSGFGPLQSGLWIAPSQVDVTAIVEELGIDAHVRVFHAHLGPPTETRQIISDAYDLEDLAGNYTSFLRRWDVPNPVPEAPDDLARLLLLMTEWLRNVRADPRLPLAHLPEDWPAVRAQKLVEKLYGDYIGPARRIAEEVVDVVPTEPQGTEAHGG</sequence>
<dbReference type="SUPFAM" id="SSF46785">
    <property type="entry name" value="Winged helix' DNA-binding domain"/>
    <property type="match status" value="1"/>
</dbReference>
<dbReference type="EMBL" id="RJMB01000002">
    <property type="protein sequence ID" value="RNL86871.1"/>
    <property type="molecule type" value="Genomic_DNA"/>
</dbReference>
<protein>
    <submittedName>
        <fullName evidence="4">PaaX family transcriptional regulator</fullName>
    </submittedName>
</protein>
<dbReference type="AlphaFoldDB" id="A0A3N0EGF7"/>